<evidence type="ECO:0000313" key="8">
    <source>
        <dbReference type="Proteomes" id="UP000544134"/>
    </source>
</evidence>
<dbReference type="InterPro" id="IPR018062">
    <property type="entry name" value="HTH_AraC-typ_CS"/>
</dbReference>
<evidence type="ECO:0000256" key="5">
    <source>
        <dbReference type="ARBA" id="ARBA00023163"/>
    </source>
</evidence>
<keyword evidence="3" id="KW-0238">DNA-binding</keyword>
<dbReference type="Gene3D" id="1.10.10.60">
    <property type="entry name" value="Homeodomain-like"/>
    <property type="match status" value="2"/>
</dbReference>
<dbReference type="GO" id="GO:0043565">
    <property type="term" value="F:sequence-specific DNA binding"/>
    <property type="evidence" value="ECO:0007669"/>
    <property type="project" value="InterPro"/>
</dbReference>
<dbReference type="CDD" id="cd06124">
    <property type="entry name" value="cupin_NimR-like_N"/>
    <property type="match status" value="1"/>
</dbReference>
<protein>
    <submittedName>
        <fullName evidence="7">AraC family transcriptional regulator</fullName>
    </submittedName>
</protein>
<keyword evidence="4" id="KW-0010">Activator</keyword>
<dbReference type="AlphaFoldDB" id="A0A848I9H3"/>
<evidence type="ECO:0000313" key="7">
    <source>
        <dbReference type="EMBL" id="NML97135.1"/>
    </source>
</evidence>
<dbReference type="SUPFAM" id="SSF51182">
    <property type="entry name" value="RmlC-like cupins"/>
    <property type="match status" value="1"/>
</dbReference>
<accession>A0A848I9H3</accession>
<keyword evidence="5" id="KW-0804">Transcription</keyword>
<dbReference type="EMBL" id="JABBGJ010000004">
    <property type="protein sequence ID" value="NML97135.1"/>
    <property type="molecule type" value="Genomic_DNA"/>
</dbReference>
<evidence type="ECO:0000256" key="2">
    <source>
        <dbReference type="ARBA" id="ARBA00023015"/>
    </source>
</evidence>
<dbReference type="GO" id="GO:0003700">
    <property type="term" value="F:DNA-binding transcription factor activity"/>
    <property type="evidence" value="ECO:0007669"/>
    <property type="project" value="InterPro"/>
</dbReference>
<dbReference type="InterPro" id="IPR011051">
    <property type="entry name" value="RmlC_Cupin_sf"/>
</dbReference>
<dbReference type="InterPro" id="IPR018060">
    <property type="entry name" value="HTH_AraC"/>
</dbReference>
<dbReference type="SMART" id="SM00342">
    <property type="entry name" value="HTH_ARAC"/>
    <property type="match status" value="1"/>
</dbReference>
<gene>
    <name evidence="7" type="ORF">HHL24_04075</name>
</gene>
<dbReference type="SUPFAM" id="SSF46689">
    <property type="entry name" value="Homeodomain-like"/>
    <property type="match status" value="1"/>
</dbReference>
<dbReference type="PRINTS" id="PR00032">
    <property type="entry name" value="HTHARAC"/>
</dbReference>
<dbReference type="FunFam" id="1.10.10.60:FF:000132">
    <property type="entry name" value="AraC family transcriptional regulator"/>
    <property type="match status" value="1"/>
</dbReference>
<organism evidence="7 8">
    <name type="scientific">Paraburkholderia polaris</name>
    <dbReference type="NCBI Taxonomy" id="2728848"/>
    <lineage>
        <taxon>Bacteria</taxon>
        <taxon>Pseudomonadati</taxon>
        <taxon>Pseudomonadota</taxon>
        <taxon>Betaproteobacteria</taxon>
        <taxon>Burkholderiales</taxon>
        <taxon>Burkholderiaceae</taxon>
        <taxon>Paraburkholderia</taxon>
    </lineage>
</organism>
<feature type="domain" description="HTH araC/xylS-type" evidence="6">
    <location>
        <begin position="149"/>
        <end position="246"/>
    </location>
</feature>
<dbReference type="InterPro" id="IPR009057">
    <property type="entry name" value="Homeodomain-like_sf"/>
</dbReference>
<dbReference type="InterPro" id="IPR003313">
    <property type="entry name" value="AraC-bd"/>
</dbReference>
<dbReference type="PROSITE" id="PS00041">
    <property type="entry name" value="HTH_ARAC_FAMILY_1"/>
    <property type="match status" value="1"/>
</dbReference>
<keyword evidence="8" id="KW-1185">Reference proteome</keyword>
<proteinExistence type="predicted"/>
<evidence type="ECO:0000256" key="3">
    <source>
        <dbReference type="ARBA" id="ARBA00023125"/>
    </source>
</evidence>
<dbReference type="PANTHER" id="PTHR11019">
    <property type="entry name" value="HTH-TYPE TRANSCRIPTIONAL REGULATOR NIMR"/>
    <property type="match status" value="1"/>
</dbReference>
<keyword evidence="1" id="KW-0678">Repressor</keyword>
<keyword evidence="2" id="KW-0805">Transcription regulation</keyword>
<dbReference type="PANTHER" id="PTHR11019:SF159">
    <property type="entry name" value="TRANSCRIPTIONAL REGULATOR-RELATED"/>
    <property type="match status" value="1"/>
</dbReference>
<dbReference type="PROSITE" id="PS01124">
    <property type="entry name" value="HTH_ARAC_FAMILY_2"/>
    <property type="match status" value="1"/>
</dbReference>
<reference evidence="7 8" key="1">
    <citation type="submission" date="2020-04" db="EMBL/GenBank/DDBJ databases">
        <title>Paraburkholderia sp. RP-4-7 isolated from soil.</title>
        <authorList>
            <person name="Dahal R.H."/>
        </authorList>
    </citation>
    <scope>NUCLEOTIDE SEQUENCE [LARGE SCALE GENOMIC DNA]</scope>
    <source>
        <strain evidence="7 8">RP-4-7</strain>
    </source>
</reference>
<evidence type="ECO:0000256" key="1">
    <source>
        <dbReference type="ARBA" id="ARBA00022491"/>
    </source>
</evidence>
<sequence length="255" mass="27832">MTDSDPPLIAVAGRQSEPRVSDPHSHPSGQLLGLFSGLLTVRTRLGAWVVPTTRAVWIPPSHVHAARSHGPFSGWAVYIAPAYCAELPGEARTIEVSGLLREAVLSAAQWELGPLDRRQTHVVNVILDEIAGAPPDEFGLPMPRDARLSRIAVELVDDPAISRTLTEWAQLVNVAPRSLSRRFVAETGFTFTTWRQRARLMRALELLAAGQPVTAVALDLGYDNVSAFIALFRRTFGMTPGRYFSASHVCQPIAI</sequence>
<dbReference type="Proteomes" id="UP000544134">
    <property type="component" value="Unassembled WGS sequence"/>
</dbReference>
<dbReference type="Pfam" id="PF12833">
    <property type="entry name" value="HTH_18"/>
    <property type="match status" value="1"/>
</dbReference>
<evidence type="ECO:0000256" key="4">
    <source>
        <dbReference type="ARBA" id="ARBA00023159"/>
    </source>
</evidence>
<dbReference type="Pfam" id="PF02311">
    <property type="entry name" value="AraC_binding"/>
    <property type="match status" value="1"/>
</dbReference>
<comment type="caution">
    <text evidence="7">The sequence shown here is derived from an EMBL/GenBank/DDBJ whole genome shotgun (WGS) entry which is preliminary data.</text>
</comment>
<dbReference type="InterPro" id="IPR020449">
    <property type="entry name" value="Tscrpt_reg_AraC-type_HTH"/>
</dbReference>
<name>A0A848I9H3_9BURK</name>
<evidence type="ECO:0000259" key="6">
    <source>
        <dbReference type="PROSITE" id="PS01124"/>
    </source>
</evidence>